<organism evidence="2 3">
    <name type="scientific">Paenibacillus residui</name>
    <dbReference type="NCBI Taxonomy" id="629724"/>
    <lineage>
        <taxon>Bacteria</taxon>
        <taxon>Bacillati</taxon>
        <taxon>Bacillota</taxon>
        <taxon>Bacilli</taxon>
        <taxon>Bacillales</taxon>
        <taxon>Paenibacillaceae</taxon>
        <taxon>Paenibacillus</taxon>
    </lineage>
</organism>
<name>A0ABW3D8E3_9BACL</name>
<evidence type="ECO:0000313" key="2">
    <source>
        <dbReference type="EMBL" id="MFD0868791.1"/>
    </source>
</evidence>
<evidence type="ECO:0000313" key="3">
    <source>
        <dbReference type="Proteomes" id="UP001597120"/>
    </source>
</evidence>
<keyword evidence="3" id="KW-1185">Reference proteome</keyword>
<proteinExistence type="predicted"/>
<accession>A0ABW3D8E3</accession>
<sequence>MSYTEFNPNVKKVNLKPKGEVEIVLTTSLSDLRGSVETLSDMIDQKVRVALESAVVTYNVQINARTQKPIREYKVDESGVVSEIKPEGEQVEMDLNLPKEKVPIEEIPEEIERKIVDDFILSLLSPSYDDLPYPFFDWVSRLADGETYSRLASDYGLSSGRIVELIDEYRSRIAPLAAKWNEWREQKQDAETNMGQAAKPEVKSKSASIQDDGQNDIEVSEEEVGPESDNLDDDLPDWMKDGENDGVIEFEDTDKAEPAVSEAPVEVDKDELEQFILNKKPAFDDIQFDFPSLLQRKKAGETWMEIAHSVGATSGQLSSKWNLYKKRVRDIMKGPGAA</sequence>
<feature type="compositionally biased region" description="Acidic residues" evidence="1">
    <location>
        <begin position="213"/>
        <end position="236"/>
    </location>
</feature>
<dbReference type="EMBL" id="JBHTIU010000023">
    <property type="protein sequence ID" value="MFD0868791.1"/>
    <property type="molecule type" value="Genomic_DNA"/>
</dbReference>
<dbReference type="Proteomes" id="UP001597120">
    <property type="component" value="Unassembled WGS sequence"/>
</dbReference>
<reference evidence="3" key="1">
    <citation type="journal article" date="2019" name="Int. J. Syst. Evol. Microbiol.">
        <title>The Global Catalogue of Microorganisms (GCM) 10K type strain sequencing project: providing services to taxonomists for standard genome sequencing and annotation.</title>
        <authorList>
            <consortium name="The Broad Institute Genomics Platform"/>
            <consortium name="The Broad Institute Genome Sequencing Center for Infectious Disease"/>
            <person name="Wu L."/>
            <person name="Ma J."/>
        </authorList>
    </citation>
    <scope>NUCLEOTIDE SEQUENCE [LARGE SCALE GENOMIC DNA]</scope>
    <source>
        <strain evidence="3">CCUG 57263</strain>
    </source>
</reference>
<protein>
    <submittedName>
        <fullName evidence="2">Uncharacterized protein</fullName>
    </submittedName>
</protein>
<dbReference type="RefSeq" id="WP_379286924.1">
    <property type="nucleotide sequence ID" value="NZ_JBHTIU010000023.1"/>
</dbReference>
<gene>
    <name evidence="2" type="ORF">ACFQ03_06485</name>
</gene>
<evidence type="ECO:0000256" key="1">
    <source>
        <dbReference type="SAM" id="MobiDB-lite"/>
    </source>
</evidence>
<feature type="region of interest" description="Disordered" evidence="1">
    <location>
        <begin position="187"/>
        <end position="265"/>
    </location>
</feature>
<feature type="compositionally biased region" description="Acidic residues" evidence="1">
    <location>
        <begin position="244"/>
        <end position="254"/>
    </location>
</feature>
<comment type="caution">
    <text evidence="2">The sequence shown here is derived from an EMBL/GenBank/DDBJ whole genome shotgun (WGS) entry which is preliminary data.</text>
</comment>